<evidence type="ECO:0000313" key="6">
    <source>
        <dbReference type="EMBL" id="QUI23142.1"/>
    </source>
</evidence>
<evidence type="ECO:0000256" key="5">
    <source>
        <dbReference type="SAM" id="Phobius"/>
    </source>
</evidence>
<dbReference type="Proteomes" id="UP000683246">
    <property type="component" value="Chromosome"/>
</dbReference>
<evidence type="ECO:0000256" key="1">
    <source>
        <dbReference type="ARBA" id="ARBA00004141"/>
    </source>
</evidence>
<accession>A0A8J8SH82</accession>
<sequence>MKLLDQLNRKIGRYAIRNLMLYIIVLNVAAFIFLYTAPELGGKLALNPYLIRQGEIWRLITFVAYPPSSSPLFLAFALYLYYMIGNTLENQWGSFKFNVYYLLGVLGIIASAFISNSVIGSAFYLNLSLFLAFARLYPDFTLRIFFILLVKMKWLAWFNWALFGLQLIQGSAADRAAIIATLLNYFIFFGKDIVTNTKSASTGYYRKKAYQSNMKSVHKEYHHKCTVCGRTELDDKDLEFRYCSKCHGYHEYCMDHLHDHVHIKGDDQV</sequence>
<comment type="subcellular location">
    <subcellularLocation>
        <location evidence="1">Membrane</location>
        <topology evidence="1">Multi-pass membrane protein</topology>
    </subcellularLocation>
</comment>
<evidence type="ECO:0000256" key="2">
    <source>
        <dbReference type="ARBA" id="ARBA00022692"/>
    </source>
</evidence>
<keyword evidence="2 5" id="KW-0812">Transmembrane</keyword>
<dbReference type="RefSeq" id="WP_212698643.1">
    <property type="nucleotide sequence ID" value="NZ_CP058649.1"/>
</dbReference>
<feature type="transmembrane region" description="Helical" evidence="5">
    <location>
        <begin position="57"/>
        <end position="80"/>
    </location>
</feature>
<proteinExistence type="predicted"/>
<gene>
    <name evidence="6" type="ORF">HZI73_12965</name>
</gene>
<dbReference type="KEGG" id="vpy:HZI73_12965"/>
<dbReference type="AlphaFoldDB" id="A0A8J8SH82"/>
<evidence type="ECO:0000256" key="3">
    <source>
        <dbReference type="ARBA" id="ARBA00022989"/>
    </source>
</evidence>
<keyword evidence="4 5" id="KW-0472">Membrane</keyword>
<organism evidence="6 7">
    <name type="scientific">Vallitalea pronyensis</name>
    <dbReference type="NCBI Taxonomy" id="1348613"/>
    <lineage>
        <taxon>Bacteria</taxon>
        <taxon>Bacillati</taxon>
        <taxon>Bacillota</taxon>
        <taxon>Clostridia</taxon>
        <taxon>Lachnospirales</taxon>
        <taxon>Vallitaleaceae</taxon>
        <taxon>Vallitalea</taxon>
    </lineage>
</organism>
<dbReference type="SUPFAM" id="SSF144091">
    <property type="entry name" value="Rhomboid-like"/>
    <property type="match status" value="1"/>
</dbReference>
<feature type="transmembrane region" description="Helical" evidence="5">
    <location>
        <begin position="100"/>
        <end position="124"/>
    </location>
</feature>
<evidence type="ECO:0000256" key="4">
    <source>
        <dbReference type="ARBA" id="ARBA00023136"/>
    </source>
</evidence>
<dbReference type="EMBL" id="CP058649">
    <property type="protein sequence ID" value="QUI23142.1"/>
    <property type="molecule type" value="Genomic_DNA"/>
</dbReference>
<reference evidence="6" key="1">
    <citation type="submission" date="2020-07" db="EMBL/GenBank/DDBJ databases">
        <title>Vallitalea pronyensis genome.</title>
        <authorList>
            <person name="Postec A."/>
        </authorList>
    </citation>
    <scope>NUCLEOTIDE SEQUENCE</scope>
    <source>
        <strain evidence="6">FatNI3</strain>
    </source>
</reference>
<dbReference type="Gene3D" id="1.20.1540.10">
    <property type="entry name" value="Rhomboid-like"/>
    <property type="match status" value="1"/>
</dbReference>
<keyword evidence="7" id="KW-1185">Reference proteome</keyword>
<dbReference type="InterPro" id="IPR035952">
    <property type="entry name" value="Rhomboid-like_sf"/>
</dbReference>
<evidence type="ECO:0008006" key="8">
    <source>
        <dbReference type="Google" id="ProtNLM"/>
    </source>
</evidence>
<protein>
    <recommendedName>
        <fullName evidence="8">Peptidase S54 rhomboid domain-containing protein</fullName>
    </recommendedName>
</protein>
<keyword evidence="3 5" id="KW-1133">Transmembrane helix</keyword>
<evidence type="ECO:0000313" key="7">
    <source>
        <dbReference type="Proteomes" id="UP000683246"/>
    </source>
</evidence>
<dbReference type="GO" id="GO:0016020">
    <property type="term" value="C:membrane"/>
    <property type="evidence" value="ECO:0007669"/>
    <property type="project" value="UniProtKB-SubCell"/>
</dbReference>
<name>A0A8J8SH82_9FIRM</name>
<feature type="transmembrane region" description="Helical" evidence="5">
    <location>
        <begin position="144"/>
        <end position="165"/>
    </location>
</feature>
<feature type="transmembrane region" description="Helical" evidence="5">
    <location>
        <begin position="20"/>
        <end position="37"/>
    </location>
</feature>